<dbReference type="Pfam" id="PF20415">
    <property type="entry name" value="DUF6699"/>
    <property type="match status" value="1"/>
</dbReference>
<organism evidence="3 4">
    <name type="scientific">Hypholoma sublateritium (strain FD-334 SS-4)</name>
    <dbReference type="NCBI Taxonomy" id="945553"/>
    <lineage>
        <taxon>Eukaryota</taxon>
        <taxon>Fungi</taxon>
        <taxon>Dikarya</taxon>
        <taxon>Basidiomycota</taxon>
        <taxon>Agaricomycotina</taxon>
        <taxon>Agaricomycetes</taxon>
        <taxon>Agaricomycetidae</taxon>
        <taxon>Agaricales</taxon>
        <taxon>Agaricineae</taxon>
        <taxon>Strophariaceae</taxon>
        <taxon>Hypholoma</taxon>
    </lineage>
</organism>
<keyword evidence="4" id="KW-1185">Reference proteome</keyword>
<name>A0A0D2M5Q5_HYPSF</name>
<proteinExistence type="predicted"/>
<feature type="domain" description="DUF6699" evidence="2">
    <location>
        <begin position="92"/>
        <end position="223"/>
    </location>
</feature>
<evidence type="ECO:0000256" key="1">
    <source>
        <dbReference type="SAM" id="MobiDB-lite"/>
    </source>
</evidence>
<dbReference type="EMBL" id="KN817588">
    <property type="protein sequence ID" value="KJA18523.1"/>
    <property type="molecule type" value="Genomic_DNA"/>
</dbReference>
<dbReference type="OrthoDB" id="3224413at2759"/>
<feature type="compositionally biased region" description="Low complexity" evidence="1">
    <location>
        <begin position="18"/>
        <end position="38"/>
    </location>
</feature>
<gene>
    <name evidence="3" type="ORF">HYPSUDRAFT_57106</name>
</gene>
<evidence type="ECO:0000259" key="2">
    <source>
        <dbReference type="Pfam" id="PF20415"/>
    </source>
</evidence>
<dbReference type="OMA" id="VTHIVIT"/>
<dbReference type="InterPro" id="IPR046522">
    <property type="entry name" value="DUF6699"/>
</dbReference>
<protein>
    <recommendedName>
        <fullName evidence="2">DUF6699 domain-containing protein</fullName>
    </recommendedName>
</protein>
<dbReference type="AlphaFoldDB" id="A0A0D2M5Q5"/>
<sequence>MSKRVHFAPTNKIYSGGSATPSPSLTVSSLPSSSSPDILTPPPDEDDEYRHIVYPTTPHWNQADLYPEIVLPKPMQIHILLAYAPQTDPAFEFDMINPPTSGHGRYPIHAFAEYATSPPVQSLIITHPLLMHEIEVSPPPSAQGNYVTVADILLSIYRQLRHPIHPVDYAELPDGERREGVDAAYYVRTGSIRNAEERAREERKGIKNIDLLMGCTRFMGLSGTLEGPGVWDLNVA</sequence>
<dbReference type="Proteomes" id="UP000054270">
    <property type="component" value="Unassembled WGS sequence"/>
</dbReference>
<feature type="region of interest" description="Disordered" evidence="1">
    <location>
        <begin position="1"/>
        <end position="48"/>
    </location>
</feature>
<evidence type="ECO:0000313" key="3">
    <source>
        <dbReference type="EMBL" id="KJA18523.1"/>
    </source>
</evidence>
<reference evidence="4" key="1">
    <citation type="submission" date="2014-04" db="EMBL/GenBank/DDBJ databases">
        <title>Evolutionary Origins and Diversification of the Mycorrhizal Mutualists.</title>
        <authorList>
            <consortium name="DOE Joint Genome Institute"/>
            <consortium name="Mycorrhizal Genomics Consortium"/>
            <person name="Kohler A."/>
            <person name="Kuo A."/>
            <person name="Nagy L.G."/>
            <person name="Floudas D."/>
            <person name="Copeland A."/>
            <person name="Barry K.W."/>
            <person name="Cichocki N."/>
            <person name="Veneault-Fourrey C."/>
            <person name="LaButti K."/>
            <person name="Lindquist E.A."/>
            <person name="Lipzen A."/>
            <person name="Lundell T."/>
            <person name="Morin E."/>
            <person name="Murat C."/>
            <person name="Riley R."/>
            <person name="Ohm R."/>
            <person name="Sun H."/>
            <person name="Tunlid A."/>
            <person name="Henrissat B."/>
            <person name="Grigoriev I.V."/>
            <person name="Hibbett D.S."/>
            <person name="Martin F."/>
        </authorList>
    </citation>
    <scope>NUCLEOTIDE SEQUENCE [LARGE SCALE GENOMIC DNA]</scope>
    <source>
        <strain evidence="4">FD-334 SS-4</strain>
    </source>
</reference>
<accession>A0A0D2M5Q5</accession>
<evidence type="ECO:0000313" key="4">
    <source>
        <dbReference type="Proteomes" id="UP000054270"/>
    </source>
</evidence>